<gene>
    <name evidence="8" type="ORF">FHR24_002426</name>
</gene>
<evidence type="ECO:0000313" key="8">
    <source>
        <dbReference type="EMBL" id="NIJ45955.1"/>
    </source>
</evidence>
<reference evidence="8 9" key="1">
    <citation type="submission" date="2020-03" db="EMBL/GenBank/DDBJ databases">
        <title>Genomic Encyclopedia of Type Strains, Phase IV (KMG-IV): sequencing the most valuable type-strain genomes for metagenomic binning, comparative biology and taxonomic classification.</title>
        <authorList>
            <person name="Goeker M."/>
        </authorList>
    </citation>
    <scope>NUCLEOTIDE SEQUENCE [LARGE SCALE GENOMIC DNA]</scope>
    <source>
        <strain evidence="8 9">DSM 101599</strain>
    </source>
</reference>
<accession>A0ABX0UDN0</accession>
<evidence type="ECO:0000256" key="1">
    <source>
        <dbReference type="ARBA" id="ARBA00022553"/>
    </source>
</evidence>
<feature type="modified residue" description="4-aspartylphosphate" evidence="5">
    <location>
        <position position="56"/>
    </location>
</feature>
<evidence type="ECO:0000313" key="9">
    <source>
        <dbReference type="Proteomes" id="UP000745859"/>
    </source>
</evidence>
<evidence type="ECO:0000256" key="3">
    <source>
        <dbReference type="ARBA" id="ARBA00023125"/>
    </source>
</evidence>
<proteinExistence type="predicted"/>
<comment type="caution">
    <text evidence="8">The sequence shown here is derived from an EMBL/GenBank/DDBJ whole genome shotgun (WGS) entry which is preliminary data.</text>
</comment>
<evidence type="ECO:0000256" key="4">
    <source>
        <dbReference type="ARBA" id="ARBA00023163"/>
    </source>
</evidence>
<dbReference type="Pfam" id="PF00072">
    <property type="entry name" value="Response_reg"/>
    <property type="match status" value="1"/>
</dbReference>
<dbReference type="InterPro" id="IPR058245">
    <property type="entry name" value="NreC/VraR/RcsB-like_REC"/>
</dbReference>
<dbReference type="CDD" id="cd17535">
    <property type="entry name" value="REC_NarL-like"/>
    <property type="match status" value="1"/>
</dbReference>
<keyword evidence="9" id="KW-1185">Reference proteome</keyword>
<dbReference type="Pfam" id="PF00196">
    <property type="entry name" value="GerE"/>
    <property type="match status" value="1"/>
</dbReference>
<evidence type="ECO:0000259" key="7">
    <source>
        <dbReference type="PROSITE" id="PS50110"/>
    </source>
</evidence>
<dbReference type="PANTHER" id="PTHR43214">
    <property type="entry name" value="TWO-COMPONENT RESPONSE REGULATOR"/>
    <property type="match status" value="1"/>
</dbReference>
<evidence type="ECO:0000259" key="6">
    <source>
        <dbReference type="PROSITE" id="PS50043"/>
    </source>
</evidence>
<dbReference type="RefSeq" id="WP_167189042.1">
    <property type="nucleotide sequence ID" value="NZ_JAASQL010000003.1"/>
</dbReference>
<name>A0ABX0UDN0_9FLAO</name>
<dbReference type="InterPro" id="IPR001789">
    <property type="entry name" value="Sig_transdc_resp-reg_receiver"/>
</dbReference>
<dbReference type="InterPro" id="IPR011006">
    <property type="entry name" value="CheY-like_superfamily"/>
</dbReference>
<dbReference type="PROSITE" id="PS50110">
    <property type="entry name" value="RESPONSE_REGULATORY"/>
    <property type="match status" value="1"/>
</dbReference>
<sequence>MKVKKIMLVDDHEIFRHGVKQLIDSENDMEVVAQASNGYEAIVKYDQFQPDIVLMDISMPQYSGLDASQELFRKSSNVKILFLSLYDRDDYILKAVNMGAHGYILKDESNKDFLKAIRKVSEGKLYFSGDTSNIIINSFRKQPNGETISNSVEVEKGFRLSKRETQILEQIAKGLSNKDLSEEFNLSIRTIESHRLNIMRKLRVKNIEQAVLVAKSEHLIEVKES</sequence>
<dbReference type="PROSITE" id="PS50043">
    <property type="entry name" value="HTH_LUXR_2"/>
    <property type="match status" value="1"/>
</dbReference>
<feature type="domain" description="HTH luxR-type" evidence="6">
    <location>
        <begin position="153"/>
        <end position="218"/>
    </location>
</feature>
<dbReference type="Proteomes" id="UP000745859">
    <property type="component" value="Unassembled WGS sequence"/>
</dbReference>
<feature type="domain" description="Response regulatory" evidence="7">
    <location>
        <begin position="5"/>
        <end position="121"/>
    </location>
</feature>
<dbReference type="PANTHER" id="PTHR43214:SF41">
    <property type="entry name" value="NITRATE_NITRITE RESPONSE REGULATOR PROTEIN NARP"/>
    <property type="match status" value="1"/>
</dbReference>
<dbReference type="SUPFAM" id="SSF46894">
    <property type="entry name" value="C-terminal effector domain of the bipartite response regulators"/>
    <property type="match status" value="1"/>
</dbReference>
<keyword evidence="4" id="KW-0804">Transcription</keyword>
<dbReference type="SMART" id="SM00448">
    <property type="entry name" value="REC"/>
    <property type="match status" value="1"/>
</dbReference>
<protein>
    <submittedName>
        <fullName evidence="8">Two-component system response regulator DegU</fullName>
    </submittedName>
</protein>
<evidence type="ECO:0000256" key="5">
    <source>
        <dbReference type="PROSITE-ProRule" id="PRU00169"/>
    </source>
</evidence>
<dbReference type="PRINTS" id="PR00038">
    <property type="entry name" value="HTHLUXR"/>
</dbReference>
<keyword evidence="2" id="KW-0805">Transcription regulation</keyword>
<organism evidence="8 9">
    <name type="scientific">Wenyingzhuangia heitensis</name>
    <dbReference type="NCBI Taxonomy" id="1487859"/>
    <lineage>
        <taxon>Bacteria</taxon>
        <taxon>Pseudomonadati</taxon>
        <taxon>Bacteroidota</taxon>
        <taxon>Flavobacteriia</taxon>
        <taxon>Flavobacteriales</taxon>
        <taxon>Flavobacteriaceae</taxon>
        <taxon>Wenyingzhuangia</taxon>
    </lineage>
</organism>
<dbReference type="SMART" id="SM00421">
    <property type="entry name" value="HTH_LUXR"/>
    <property type="match status" value="1"/>
</dbReference>
<dbReference type="CDD" id="cd06170">
    <property type="entry name" value="LuxR_C_like"/>
    <property type="match status" value="1"/>
</dbReference>
<keyword evidence="3" id="KW-0238">DNA-binding</keyword>
<evidence type="ECO:0000256" key="2">
    <source>
        <dbReference type="ARBA" id="ARBA00023015"/>
    </source>
</evidence>
<dbReference type="InterPro" id="IPR016032">
    <property type="entry name" value="Sig_transdc_resp-reg_C-effctor"/>
</dbReference>
<dbReference type="InterPro" id="IPR000792">
    <property type="entry name" value="Tscrpt_reg_LuxR_C"/>
</dbReference>
<keyword evidence="1 5" id="KW-0597">Phosphoprotein</keyword>
<dbReference type="SUPFAM" id="SSF52172">
    <property type="entry name" value="CheY-like"/>
    <property type="match status" value="1"/>
</dbReference>
<dbReference type="Gene3D" id="3.40.50.2300">
    <property type="match status" value="1"/>
</dbReference>
<dbReference type="EMBL" id="JAASQL010000003">
    <property type="protein sequence ID" value="NIJ45955.1"/>
    <property type="molecule type" value="Genomic_DNA"/>
</dbReference>
<dbReference type="InterPro" id="IPR039420">
    <property type="entry name" value="WalR-like"/>
</dbReference>